<dbReference type="GeneID" id="25737639"/>
<keyword evidence="4" id="KW-1185">Reference proteome</keyword>
<feature type="domain" description="MATH" evidence="2">
    <location>
        <begin position="69"/>
        <end position="191"/>
    </location>
</feature>
<dbReference type="Pfam" id="PF22486">
    <property type="entry name" value="MATH_2"/>
    <property type="match status" value="1"/>
</dbReference>
<evidence type="ECO:0000256" key="1">
    <source>
        <dbReference type="SAM" id="MobiDB-lite"/>
    </source>
</evidence>
<evidence type="ECO:0000313" key="3">
    <source>
        <dbReference type="EMBL" id="KIZ03192.1"/>
    </source>
</evidence>
<dbReference type="Proteomes" id="UP000054498">
    <property type="component" value="Unassembled WGS sequence"/>
</dbReference>
<accession>A0A0D2MS32</accession>
<sequence>MGTARDALRGALLQSTSSSTGSKEPDGVLTATPDAPGEWRSKSTCLDCVPTTSTYLEEDDDGRKPNELFGKFTWKIERFSEISKRELRSAQFEVGDYKWYILVYPQGCDVCNHLSLFLCVADYDKLLPGWSHFAQFTIAVVNKDPKKSKYSDTLHRFCKKEHDWGWKKFMELSKVLDGFTLSDTLVIKAQVQVILDKPGRPFRCLDAQYRRELVRVYLTNVESICRRFCDERRARLAWLRGEAGPFREWWDGLSPERQRRLTAERGEVRGGQDGG</sequence>
<protein>
    <recommendedName>
        <fullName evidence="2">MATH domain-containing protein</fullName>
    </recommendedName>
</protein>
<dbReference type="SMART" id="SM00061">
    <property type="entry name" value="MATH"/>
    <property type="match status" value="1"/>
</dbReference>
<organism evidence="3 4">
    <name type="scientific">Monoraphidium neglectum</name>
    <dbReference type="NCBI Taxonomy" id="145388"/>
    <lineage>
        <taxon>Eukaryota</taxon>
        <taxon>Viridiplantae</taxon>
        <taxon>Chlorophyta</taxon>
        <taxon>core chlorophytes</taxon>
        <taxon>Chlorophyceae</taxon>
        <taxon>CS clade</taxon>
        <taxon>Sphaeropleales</taxon>
        <taxon>Selenastraceae</taxon>
        <taxon>Monoraphidium</taxon>
    </lineage>
</organism>
<dbReference type="RefSeq" id="XP_013902211.1">
    <property type="nucleotide sequence ID" value="XM_014046757.1"/>
</dbReference>
<feature type="region of interest" description="Disordered" evidence="1">
    <location>
        <begin position="1"/>
        <end position="36"/>
    </location>
</feature>
<dbReference type="CDD" id="cd00121">
    <property type="entry name" value="MATH"/>
    <property type="match status" value="1"/>
</dbReference>
<dbReference type="InterPro" id="IPR002083">
    <property type="entry name" value="MATH/TRAF_dom"/>
</dbReference>
<dbReference type="EMBL" id="KK100896">
    <property type="protein sequence ID" value="KIZ03192.1"/>
    <property type="molecule type" value="Genomic_DNA"/>
</dbReference>
<gene>
    <name evidence="3" type="ORF">MNEG_4762</name>
</gene>
<dbReference type="Gene3D" id="2.60.210.10">
    <property type="entry name" value="Apoptosis, Tumor Necrosis Factor Receptor Associated Protein 2, Chain A"/>
    <property type="match status" value="1"/>
</dbReference>
<dbReference type="PROSITE" id="PS50144">
    <property type="entry name" value="MATH"/>
    <property type="match status" value="1"/>
</dbReference>
<dbReference type="SUPFAM" id="SSF49599">
    <property type="entry name" value="TRAF domain-like"/>
    <property type="match status" value="1"/>
</dbReference>
<dbReference type="AlphaFoldDB" id="A0A0D2MS32"/>
<dbReference type="PANTHER" id="PTHR47477">
    <property type="entry name" value="TNF RECEPTOR-ASSOCIATED FACTOR HOMOLOG 1A"/>
    <property type="match status" value="1"/>
</dbReference>
<reference evidence="3 4" key="1">
    <citation type="journal article" date="2013" name="BMC Genomics">
        <title>Reconstruction of the lipid metabolism for the microalga Monoraphidium neglectum from its genome sequence reveals characteristics suitable for biofuel production.</title>
        <authorList>
            <person name="Bogen C."/>
            <person name="Al-Dilaimi A."/>
            <person name="Albersmeier A."/>
            <person name="Wichmann J."/>
            <person name="Grundmann M."/>
            <person name="Rupp O."/>
            <person name="Lauersen K.J."/>
            <person name="Blifernez-Klassen O."/>
            <person name="Kalinowski J."/>
            <person name="Goesmann A."/>
            <person name="Mussgnug J.H."/>
            <person name="Kruse O."/>
        </authorList>
    </citation>
    <scope>NUCLEOTIDE SEQUENCE [LARGE SCALE GENOMIC DNA]</scope>
    <source>
        <strain evidence="3 4">SAG 48.87</strain>
    </source>
</reference>
<dbReference type="OrthoDB" id="660257at2759"/>
<evidence type="ECO:0000259" key="2">
    <source>
        <dbReference type="PROSITE" id="PS50144"/>
    </source>
</evidence>
<dbReference type="KEGG" id="mng:MNEG_4762"/>
<dbReference type="InterPro" id="IPR008974">
    <property type="entry name" value="TRAF-like"/>
</dbReference>
<name>A0A0D2MS32_9CHLO</name>
<feature type="compositionally biased region" description="Polar residues" evidence="1">
    <location>
        <begin position="13"/>
        <end position="22"/>
    </location>
</feature>
<dbReference type="InterPro" id="IPR055327">
    <property type="entry name" value="TRAF1A/B"/>
</dbReference>
<evidence type="ECO:0000313" key="4">
    <source>
        <dbReference type="Proteomes" id="UP000054498"/>
    </source>
</evidence>
<dbReference type="PANTHER" id="PTHR47477:SF8">
    <property type="entry name" value="TNF RECEPTOR-ASSOCIATED FACTOR HOMOLOG 1A"/>
    <property type="match status" value="1"/>
</dbReference>
<proteinExistence type="predicted"/>
<dbReference type="STRING" id="145388.A0A0D2MS32"/>